<dbReference type="PROSITE" id="PS51208">
    <property type="entry name" value="AUTOTRANSPORTER"/>
    <property type="match status" value="1"/>
</dbReference>
<proteinExistence type="predicted"/>
<dbReference type="GO" id="GO:0005576">
    <property type="term" value="C:extracellular region"/>
    <property type="evidence" value="ECO:0007669"/>
    <property type="project" value="UniProtKB-SubCell"/>
</dbReference>
<dbReference type="Pfam" id="PF03797">
    <property type="entry name" value="Autotransporter"/>
    <property type="match status" value="1"/>
</dbReference>
<feature type="chain" id="PRO_5008100073" evidence="5">
    <location>
        <begin position="26"/>
        <end position="917"/>
    </location>
</feature>
<evidence type="ECO:0000256" key="1">
    <source>
        <dbReference type="ARBA" id="ARBA00004613"/>
    </source>
</evidence>
<dbReference type="InterPro" id="IPR036709">
    <property type="entry name" value="Autotransporte_beta_dom_sf"/>
</dbReference>
<gene>
    <name evidence="7" type="ORF">F480_06510</name>
</gene>
<accession>A0A179CVX0</accession>
<dbReference type="RefSeq" id="WP_064318572.1">
    <property type="nucleotide sequence ID" value="NZ_JACI01000002.1"/>
</dbReference>
<dbReference type="PANTHER" id="PTHR12338">
    <property type="entry name" value="AUTOTRANSPORTER"/>
    <property type="match status" value="1"/>
</dbReference>
<dbReference type="Pfam" id="PF03212">
    <property type="entry name" value="Pertactin"/>
    <property type="match status" value="1"/>
</dbReference>
<feature type="region of interest" description="Disordered" evidence="4">
    <location>
        <begin position="434"/>
        <end position="455"/>
    </location>
</feature>
<protein>
    <submittedName>
        <fullName evidence="7">Pertactin</fullName>
    </submittedName>
</protein>
<dbReference type="InterPro" id="IPR004899">
    <property type="entry name" value="Pertactin_central"/>
</dbReference>
<evidence type="ECO:0000313" key="7">
    <source>
        <dbReference type="EMBL" id="OAQ14044.1"/>
    </source>
</evidence>
<dbReference type="InterPro" id="IPR011050">
    <property type="entry name" value="Pectin_lyase_fold/virulence"/>
</dbReference>
<organism evidence="7 8">
    <name type="scientific">Bibersteinia trehalosi Y31</name>
    <dbReference type="NCBI Taxonomy" id="1261658"/>
    <lineage>
        <taxon>Bacteria</taxon>
        <taxon>Pseudomonadati</taxon>
        <taxon>Pseudomonadota</taxon>
        <taxon>Gammaproteobacteria</taxon>
        <taxon>Pasteurellales</taxon>
        <taxon>Pasteurellaceae</taxon>
        <taxon>Bibersteinia</taxon>
    </lineage>
</organism>
<name>A0A179CVX0_BIBTR</name>
<dbReference type="PATRIC" id="fig|1261658.3.peg.1291"/>
<comment type="subcellular location">
    <subcellularLocation>
        <location evidence="1">Secreted</location>
    </subcellularLocation>
</comment>
<feature type="compositionally biased region" description="Polar residues" evidence="4">
    <location>
        <begin position="434"/>
        <end position="452"/>
    </location>
</feature>
<dbReference type="InterPro" id="IPR005546">
    <property type="entry name" value="Autotransporte_beta"/>
</dbReference>
<sequence>MKRSLKLTPTAMLLVYAGFSNFASAETCEHTVTEGFLLKDQTVLRNYCTYDLSSANTQDPEIELRNTNATFNHVTILGDGEKSSKRYWRFGGNIDLFSASENSSVIFNNATLELNTLSNNLNNLLNVDNSTLTLNNSNVTHTSSKHAKILYADNAATVNINDSILKSSITDEESSNFYSNVVQINGLNRSTINISNSTLSSNNDAGFIYLNGSELNVVSSNLSHVKNIASTSSFFTSLVSLTNSTMLLKDSQLISEKGDALFSMTNATISVDNSTLSVSNRTNSILFGEGNGQNNITIRNSHLSADTAISSFDGRFNTGLNVQIENSTVNTKAFRKEGFWNNAEENQLIARNSTLIGYIHDRKMAVTLNDSTWKYSSDYSGKVKDLSGANSTVEVDKASYFSTLTIDGNLSGNLHFGLNTDIASQRGDKIVVNGSSSGEHTLTVKDSGNEPKTSGGKVTLVETKDGIANFALKDREFVDAGAYRYFLNKDGTNWVLSNRIEPISEPEPEVVITEPEVQPEPEVVITEPEVKPEPEVVITEPEVKPEPEVVITEPEVKPEPEVVITEPAVQPEPEVVITEPEVQLEPQIEQPIPETSAEETVSPVVVVTPVVPAIVEIATDNVPTEQPAMKALSEKSNALVSLRQAQGLLISQNLQGVHQRLGELKTDKNSNVWVKNVNGRHKAKSQAVSADSRSSGFEMDYHNLQIGADRAVSENVRLGGFVGSSRADVDFNGEYGKGKLRSQAVGLYATFANADGWYVDNVVKYEHLTSQASEKRKYHAVSLSNEIGKRMIFGQNWTLTPQAQLSYHTIAGKDDEKRLNLFTARTGFRLAKGFEFANGWVVQPYAEVNGIAERSNNAKVRVNQYLFDVPESKGRLQAALGLNAGNGSHRIGIEVVQTYGNQVRQLLAAIVNYRYQW</sequence>
<dbReference type="Proteomes" id="UP000078358">
    <property type="component" value="Unassembled WGS sequence"/>
</dbReference>
<dbReference type="GO" id="GO:0019867">
    <property type="term" value="C:outer membrane"/>
    <property type="evidence" value="ECO:0007669"/>
    <property type="project" value="InterPro"/>
</dbReference>
<evidence type="ECO:0000256" key="4">
    <source>
        <dbReference type="SAM" id="MobiDB-lite"/>
    </source>
</evidence>
<dbReference type="SUPFAM" id="SSF51126">
    <property type="entry name" value="Pectin lyase-like"/>
    <property type="match status" value="1"/>
</dbReference>
<feature type="domain" description="Autotransporter" evidence="6">
    <location>
        <begin position="665"/>
        <end position="917"/>
    </location>
</feature>
<keyword evidence="2" id="KW-0964">Secreted</keyword>
<dbReference type="SUPFAM" id="SSF103515">
    <property type="entry name" value="Autotransporter"/>
    <property type="match status" value="1"/>
</dbReference>
<feature type="signal peptide" evidence="5">
    <location>
        <begin position="1"/>
        <end position="25"/>
    </location>
</feature>
<dbReference type="SMART" id="SM00869">
    <property type="entry name" value="Autotransporter"/>
    <property type="match status" value="1"/>
</dbReference>
<evidence type="ECO:0000313" key="8">
    <source>
        <dbReference type="Proteomes" id="UP000078358"/>
    </source>
</evidence>
<evidence type="ECO:0000259" key="6">
    <source>
        <dbReference type="PROSITE" id="PS51208"/>
    </source>
</evidence>
<dbReference type="Gene3D" id="2.40.128.130">
    <property type="entry name" value="Autotransporter beta-domain"/>
    <property type="match status" value="1"/>
</dbReference>
<reference evidence="7 8" key="1">
    <citation type="submission" date="2014-01" db="EMBL/GenBank/DDBJ databases">
        <authorList>
            <person name="Zuccon D."/>
        </authorList>
    </citation>
    <scope>NUCLEOTIDE SEQUENCE [LARGE SCALE GENOMIC DNA]</scope>
    <source>
        <strain evidence="7 8">Y31</strain>
    </source>
</reference>
<comment type="caution">
    <text evidence="7">The sequence shown here is derived from an EMBL/GenBank/DDBJ whole genome shotgun (WGS) entry which is preliminary data.</text>
</comment>
<dbReference type="InterPro" id="IPR050909">
    <property type="entry name" value="Bact_Autotransporter_VF"/>
</dbReference>
<dbReference type="PANTHER" id="PTHR12338:SF5">
    <property type="entry name" value="ANTIGEN 43-RELATED"/>
    <property type="match status" value="1"/>
</dbReference>
<dbReference type="Gene3D" id="2.160.20.20">
    <property type="match status" value="1"/>
</dbReference>
<dbReference type="InterPro" id="IPR006315">
    <property type="entry name" value="OM_autotransptr_brl_dom"/>
</dbReference>
<dbReference type="InterPro" id="IPR012332">
    <property type="entry name" value="Autotransporter_pectin_lyase_C"/>
</dbReference>
<dbReference type="EMBL" id="JACI01000002">
    <property type="protein sequence ID" value="OAQ14044.1"/>
    <property type="molecule type" value="Genomic_DNA"/>
</dbReference>
<evidence type="ECO:0000256" key="3">
    <source>
        <dbReference type="ARBA" id="ARBA00022729"/>
    </source>
</evidence>
<evidence type="ECO:0000256" key="5">
    <source>
        <dbReference type="SAM" id="SignalP"/>
    </source>
</evidence>
<keyword evidence="3 5" id="KW-0732">Signal</keyword>
<dbReference type="AlphaFoldDB" id="A0A179CVX0"/>
<evidence type="ECO:0000256" key="2">
    <source>
        <dbReference type="ARBA" id="ARBA00022525"/>
    </source>
</evidence>
<dbReference type="NCBIfam" id="TIGR01414">
    <property type="entry name" value="autotrans_barl"/>
    <property type="match status" value="1"/>
</dbReference>